<dbReference type="Proteomes" id="UP001314170">
    <property type="component" value="Unassembled WGS sequence"/>
</dbReference>
<evidence type="ECO:0000313" key="1">
    <source>
        <dbReference type="EMBL" id="CAK7350508.1"/>
    </source>
</evidence>
<keyword evidence="2" id="KW-1185">Reference proteome</keyword>
<organism evidence="1 2">
    <name type="scientific">Dovyalis caffra</name>
    <dbReference type="NCBI Taxonomy" id="77055"/>
    <lineage>
        <taxon>Eukaryota</taxon>
        <taxon>Viridiplantae</taxon>
        <taxon>Streptophyta</taxon>
        <taxon>Embryophyta</taxon>
        <taxon>Tracheophyta</taxon>
        <taxon>Spermatophyta</taxon>
        <taxon>Magnoliopsida</taxon>
        <taxon>eudicotyledons</taxon>
        <taxon>Gunneridae</taxon>
        <taxon>Pentapetalae</taxon>
        <taxon>rosids</taxon>
        <taxon>fabids</taxon>
        <taxon>Malpighiales</taxon>
        <taxon>Salicaceae</taxon>
        <taxon>Flacourtieae</taxon>
        <taxon>Dovyalis</taxon>
    </lineage>
</organism>
<sequence>IRPYVREACTKTREGCGVHARRFVGMKEVVSVVVEAVGEERLCSRGVLRGNGRWRGGMERGA</sequence>
<proteinExistence type="predicted"/>
<reference evidence="1 2" key="1">
    <citation type="submission" date="2024-01" db="EMBL/GenBank/DDBJ databases">
        <authorList>
            <person name="Waweru B."/>
        </authorList>
    </citation>
    <scope>NUCLEOTIDE SEQUENCE [LARGE SCALE GENOMIC DNA]</scope>
</reference>
<feature type="non-terminal residue" evidence="1">
    <location>
        <position position="1"/>
    </location>
</feature>
<evidence type="ECO:0000313" key="2">
    <source>
        <dbReference type="Proteomes" id="UP001314170"/>
    </source>
</evidence>
<gene>
    <name evidence="1" type="ORF">DCAF_LOCUS23241</name>
</gene>
<protein>
    <submittedName>
        <fullName evidence="1">Uncharacterized protein</fullName>
    </submittedName>
</protein>
<name>A0AAV1SJS9_9ROSI</name>
<comment type="caution">
    <text evidence="1">The sequence shown here is derived from an EMBL/GenBank/DDBJ whole genome shotgun (WGS) entry which is preliminary data.</text>
</comment>
<accession>A0AAV1SJS9</accession>
<dbReference type="EMBL" id="CAWUPB010001184">
    <property type="protein sequence ID" value="CAK7350508.1"/>
    <property type="molecule type" value="Genomic_DNA"/>
</dbReference>
<dbReference type="AlphaFoldDB" id="A0AAV1SJS9"/>